<sequence>MKNSKLIAAIACLTVSLHVCAHKFSTAYMDVKVVNSQPVLLWKVALHDLAQARLITADNSHQVSWQQVIDSAPALNTYLNEHLAFSSAGSPCLLEPAPAGNWQLQQLQRDHYLVLAVTVNCDSATDWQVSYRALFASEPSHKLLLSWQVPGEAANGVLSADSDTFPLN</sequence>
<keyword evidence="1" id="KW-0732">Signal</keyword>
<feature type="chain" id="PRO_5045364565" evidence="1">
    <location>
        <begin position="22"/>
        <end position="168"/>
    </location>
</feature>
<evidence type="ECO:0000313" key="3">
    <source>
        <dbReference type="Proteomes" id="UP000704611"/>
    </source>
</evidence>
<evidence type="ECO:0000256" key="1">
    <source>
        <dbReference type="SAM" id="SignalP"/>
    </source>
</evidence>
<reference evidence="2 3" key="1">
    <citation type="submission" date="2021-06" db="EMBL/GenBank/DDBJ databases">
        <title>Rheinheimera indica sp. nov., isolated from deep-sea sediment.</title>
        <authorList>
            <person name="Wang Z."/>
            <person name="Zhang X.-Y."/>
        </authorList>
    </citation>
    <scope>NUCLEOTIDE SEQUENCE [LARGE SCALE GENOMIC DNA]</scope>
    <source>
        <strain evidence="2 3">SM2107</strain>
    </source>
</reference>
<keyword evidence="3" id="KW-1185">Reference proteome</keyword>
<name>A0ABS6MGT4_9GAMM</name>
<gene>
    <name evidence="2" type="ORF">KQY15_02715</name>
</gene>
<evidence type="ECO:0000313" key="2">
    <source>
        <dbReference type="EMBL" id="MBV2128009.1"/>
    </source>
</evidence>
<dbReference type="RefSeq" id="WP_217666970.1">
    <property type="nucleotide sequence ID" value="NZ_JAHRID010000001.1"/>
</dbReference>
<accession>A0ABS6MGT4</accession>
<dbReference type="EMBL" id="JAHRID010000001">
    <property type="protein sequence ID" value="MBV2128009.1"/>
    <property type="molecule type" value="Genomic_DNA"/>
</dbReference>
<feature type="signal peptide" evidence="1">
    <location>
        <begin position="1"/>
        <end position="21"/>
    </location>
</feature>
<dbReference type="Proteomes" id="UP000704611">
    <property type="component" value="Unassembled WGS sequence"/>
</dbReference>
<comment type="caution">
    <text evidence="2">The sequence shown here is derived from an EMBL/GenBank/DDBJ whole genome shotgun (WGS) entry which is preliminary data.</text>
</comment>
<protein>
    <submittedName>
        <fullName evidence="2">Uncharacterized protein</fullName>
    </submittedName>
</protein>
<organism evidence="2 3">
    <name type="scientific">Arsukibacterium indicum</name>
    <dbReference type="NCBI Taxonomy" id="2848612"/>
    <lineage>
        <taxon>Bacteria</taxon>
        <taxon>Pseudomonadati</taxon>
        <taxon>Pseudomonadota</taxon>
        <taxon>Gammaproteobacteria</taxon>
        <taxon>Chromatiales</taxon>
        <taxon>Chromatiaceae</taxon>
        <taxon>Arsukibacterium</taxon>
    </lineage>
</organism>
<proteinExistence type="predicted"/>